<feature type="region of interest" description="Disordered" evidence="1">
    <location>
        <begin position="1"/>
        <end position="26"/>
    </location>
</feature>
<dbReference type="EMBL" id="LCDD01000010">
    <property type="protein sequence ID" value="KKS47014.1"/>
    <property type="molecule type" value="Genomic_DNA"/>
</dbReference>
<protein>
    <submittedName>
        <fullName evidence="2">Uncharacterized protein</fullName>
    </submittedName>
</protein>
<evidence type="ECO:0000313" key="3">
    <source>
        <dbReference type="Proteomes" id="UP000034320"/>
    </source>
</evidence>
<name>A0A0G0ZEA6_9BACT</name>
<proteinExistence type="predicted"/>
<gene>
    <name evidence="2" type="ORF">UV09_C0010G0024</name>
</gene>
<dbReference type="Proteomes" id="UP000034320">
    <property type="component" value="Unassembled WGS sequence"/>
</dbReference>
<evidence type="ECO:0000313" key="2">
    <source>
        <dbReference type="EMBL" id="KKS47014.1"/>
    </source>
</evidence>
<evidence type="ECO:0000256" key="1">
    <source>
        <dbReference type="SAM" id="MobiDB-lite"/>
    </source>
</evidence>
<sequence>MLEGGLQQPKRKEFGFKSGPEPGRYGEKELKDIIHKIRNYTKKLNIAQKPVQEQEKLEVYDDRILEFLQQAVFNAWGRRPKRIYQIEPIELASAIVLTVPIRDDIIALDETRIRVAAGFFCDRFSSPMQVELTPNDREEYVRDTLDYYKQMVIGLPSELTDFFGIKS</sequence>
<accession>A0A0G0ZEA6</accession>
<comment type="caution">
    <text evidence="2">The sequence shown here is derived from an EMBL/GenBank/DDBJ whole genome shotgun (WGS) entry which is preliminary data.</text>
</comment>
<organism evidence="2 3">
    <name type="scientific">Candidatus Gottesmanbacteria bacterium GW2011_GWA2_42_18</name>
    <dbReference type="NCBI Taxonomy" id="1618442"/>
    <lineage>
        <taxon>Bacteria</taxon>
        <taxon>Candidatus Gottesmaniibacteriota</taxon>
    </lineage>
</organism>
<dbReference type="AlphaFoldDB" id="A0A0G0ZEA6"/>
<reference evidence="2 3" key="1">
    <citation type="journal article" date="2015" name="Nature">
        <title>rRNA introns, odd ribosomes, and small enigmatic genomes across a large radiation of phyla.</title>
        <authorList>
            <person name="Brown C.T."/>
            <person name="Hug L.A."/>
            <person name="Thomas B.C."/>
            <person name="Sharon I."/>
            <person name="Castelle C.J."/>
            <person name="Singh A."/>
            <person name="Wilkins M.J."/>
            <person name="Williams K.H."/>
            <person name="Banfield J.F."/>
        </authorList>
    </citation>
    <scope>NUCLEOTIDE SEQUENCE [LARGE SCALE GENOMIC DNA]</scope>
</reference>